<accession>A0A2U3D7Z2</accession>
<dbReference type="PRINTS" id="PR00045">
    <property type="entry name" value="SIGMA54FCT"/>
</dbReference>
<evidence type="ECO:0000256" key="5">
    <source>
        <dbReference type="ARBA" id="ARBA00023015"/>
    </source>
</evidence>
<comment type="caution">
    <text evidence="11">The sequence shown here is derived from an EMBL/GenBank/DDBJ whole genome shotgun (WGS) entry which is preliminary data.</text>
</comment>
<evidence type="ECO:0000256" key="4">
    <source>
        <dbReference type="ARBA" id="ARBA00022695"/>
    </source>
</evidence>
<keyword evidence="8" id="KW-0804">Transcription</keyword>
<keyword evidence="2" id="KW-0240">DNA-directed RNA polymerase</keyword>
<sequence length="450" mass="51512">MQQGYRLVQQQVQRLALTQTLQQAIAILQMSTHELWELATQAITDNPLLEWPKRERQERARLRGLGRQSDAAVYAVAHRSKLDAVLREQLAMQHICERQRRLVDYLIDCLDERGYLSISEEEIAAHLRVPKSEVLYALWILQGFEPHGVGARSLQECLLLQLNARMGQCERAQRPLFELAKRMLTDDLTQLRATGSHVKLAQKYHCSETQCQQAIRLIQSLDPRPGWQYAADDVQYIYPDVIVTKLGTDYVVTANDLALPQLRLSEEYTEFLNQKRGSELRDYVARQTGLAQAFVRGIEARKRTVQRVAEMIVHYQRDYFEFGDAMLKPLTLKMVADELGLHESTVSRAVSGKYAQTPRGIFELKHFFSARLISSGQEEGVSAASVKAQLKFLIDRENRSEPFTDQQLADQLKQSGIRVSRRTIAKYREELNIPNSAQRRQVESDMAAGS</sequence>
<dbReference type="GO" id="GO:0006352">
    <property type="term" value="P:DNA-templated transcription initiation"/>
    <property type="evidence" value="ECO:0007669"/>
    <property type="project" value="InterPro"/>
</dbReference>
<dbReference type="PROSITE" id="PS00717">
    <property type="entry name" value="SIGMA54_1"/>
    <property type="match status" value="1"/>
</dbReference>
<dbReference type="GO" id="GO:0003677">
    <property type="term" value="F:DNA binding"/>
    <property type="evidence" value="ECO:0007669"/>
    <property type="project" value="UniProtKB-KW"/>
</dbReference>
<evidence type="ECO:0000259" key="9">
    <source>
        <dbReference type="Pfam" id="PF04552"/>
    </source>
</evidence>
<dbReference type="PIRSF" id="PIRSF000774">
    <property type="entry name" value="RpoN"/>
    <property type="match status" value="1"/>
</dbReference>
<dbReference type="PROSITE" id="PS00718">
    <property type="entry name" value="SIGMA54_2"/>
    <property type="match status" value="1"/>
</dbReference>
<evidence type="ECO:0000313" key="12">
    <source>
        <dbReference type="Proteomes" id="UP000245380"/>
    </source>
</evidence>
<proteinExistence type="inferred from homology"/>
<evidence type="ECO:0000259" key="10">
    <source>
        <dbReference type="Pfam" id="PF04963"/>
    </source>
</evidence>
<dbReference type="Pfam" id="PF04552">
    <property type="entry name" value="Sigma54_DBD"/>
    <property type="match status" value="1"/>
</dbReference>
<keyword evidence="3" id="KW-0808">Transferase</keyword>
<dbReference type="GO" id="GO:0001216">
    <property type="term" value="F:DNA-binding transcription activator activity"/>
    <property type="evidence" value="ECO:0007669"/>
    <property type="project" value="InterPro"/>
</dbReference>
<comment type="similarity">
    <text evidence="1">Belongs to the sigma-54 factor family.</text>
</comment>
<organism evidence="11 12">
    <name type="scientific">Sulfoacidibacillus thermotolerans</name>
    <name type="common">Acidibacillus sulfuroxidans</name>
    <dbReference type="NCBI Taxonomy" id="1765684"/>
    <lineage>
        <taxon>Bacteria</taxon>
        <taxon>Bacillati</taxon>
        <taxon>Bacillota</taxon>
        <taxon>Bacilli</taxon>
        <taxon>Bacillales</taxon>
        <taxon>Alicyclobacillaceae</taxon>
        <taxon>Sulfoacidibacillus</taxon>
    </lineage>
</organism>
<keyword evidence="4" id="KW-0548">Nucleotidyltransferase</keyword>
<feature type="domain" description="RNA polymerase sigma factor 54 core-binding" evidence="10">
    <location>
        <begin position="76"/>
        <end position="268"/>
    </location>
</feature>
<protein>
    <submittedName>
        <fullName evidence="11">RNA polymerase sigma-54 factor</fullName>
    </submittedName>
</protein>
<keyword evidence="6" id="KW-0731">Sigma factor</keyword>
<keyword evidence="12" id="KW-1185">Reference proteome</keyword>
<evidence type="ECO:0000256" key="8">
    <source>
        <dbReference type="ARBA" id="ARBA00023163"/>
    </source>
</evidence>
<dbReference type="Pfam" id="PF04963">
    <property type="entry name" value="Sigma54_CBD"/>
    <property type="match status" value="1"/>
</dbReference>
<evidence type="ECO:0000256" key="2">
    <source>
        <dbReference type="ARBA" id="ARBA00022478"/>
    </source>
</evidence>
<dbReference type="Proteomes" id="UP000245380">
    <property type="component" value="Unassembled WGS sequence"/>
</dbReference>
<dbReference type="GO" id="GO:0016779">
    <property type="term" value="F:nucleotidyltransferase activity"/>
    <property type="evidence" value="ECO:0007669"/>
    <property type="project" value="UniProtKB-KW"/>
</dbReference>
<dbReference type="EMBL" id="MPDK01000013">
    <property type="protein sequence ID" value="PWI57381.1"/>
    <property type="molecule type" value="Genomic_DNA"/>
</dbReference>
<evidence type="ECO:0000313" key="11">
    <source>
        <dbReference type="EMBL" id="PWI57381.1"/>
    </source>
</evidence>
<evidence type="ECO:0000256" key="1">
    <source>
        <dbReference type="ARBA" id="ARBA00008798"/>
    </source>
</evidence>
<dbReference type="Gene3D" id="1.10.10.1330">
    <property type="entry name" value="RNA polymerase sigma-54 factor, core-binding domain"/>
    <property type="match status" value="1"/>
</dbReference>
<dbReference type="PANTHER" id="PTHR32248:SF4">
    <property type="entry name" value="RNA POLYMERASE SIGMA-54 FACTOR"/>
    <property type="match status" value="1"/>
</dbReference>
<dbReference type="NCBIfam" id="TIGR02395">
    <property type="entry name" value="rpoN_sigma"/>
    <property type="match status" value="1"/>
</dbReference>
<dbReference type="PROSITE" id="PS50044">
    <property type="entry name" value="SIGMA54_3"/>
    <property type="match status" value="1"/>
</dbReference>
<dbReference type="InterPro" id="IPR038709">
    <property type="entry name" value="RpoN_core-bd_sf"/>
</dbReference>
<dbReference type="InterPro" id="IPR007046">
    <property type="entry name" value="RNA_pol_sigma_54_core-bd"/>
</dbReference>
<dbReference type="GO" id="GO:0000428">
    <property type="term" value="C:DNA-directed RNA polymerase complex"/>
    <property type="evidence" value="ECO:0007669"/>
    <property type="project" value="UniProtKB-KW"/>
</dbReference>
<dbReference type="InterPro" id="IPR007634">
    <property type="entry name" value="RNA_pol_sigma_54_DNA-bd"/>
</dbReference>
<evidence type="ECO:0000256" key="3">
    <source>
        <dbReference type="ARBA" id="ARBA00022679"/>
    </source>
</evidence>
<evidence type="ECO:0000256" key="7">
    <source>
        <dbReference type="ARBA" id="ARBA00023125"/>
    </source>
</evidence>
<keyword evidence="5" id="KW-0805">Transcription regulation</keyword>
<name>A0A2U3D7Z2_SULT2</name>
<dbReference type="GO" id="GO:0016987">
    <property type="term" value="F:sigma factor activity"/>
    <property type="evidence" value="ECO:0007669"/>
    <property type="project" value="UniProtKB-KW"/>
</dbReference>
<dbReference type="Gene3D" id="1.10.10.60">
    <property type="entry name" value="Homeodomain-like"/>
    <property type="match status" value="1"/>
</dbReference>
<feature type="domain" description="RNA polymerase sigma factor 54 DNA-binding" evidence="9">
    <location>
        <begin position="283"/>
        <end position="441"/>
    </location>
</feature>
<gene>
    <name evidence="11" type="ORF">BM613_08600</name>
</gene>
<reference evidence="11 12" key="1">
    <citation type="submission" date="2016-11" db="EMBL/GenBank/DDBJ databases">
        <title>Comparative genomics of Acidibacillus ferroxidans species.</title>
        <authorList>
            <person name="Oliveira G."/>
            <person name="Nunes G."/>
            <person name="Oliveira R."/>
            <person name="Araujo F."/>
            <person name="Salim A."/>
            <person name="Scholte L."/>
            <person name="Morais D."/>
            <person name="Nancucheo I."/>
            <person name="Johnson D.B."/>
            <person name="Grail B."/>
            <person name="Bittencourt J."/>
            <person name="Valadares R."/>
        </authorList>
    </citation>
    <scope>NUCLEOTIDE SEQUENCE [LARGE SCALE GENOMIC DNA]</scope>
    <source>
        <strain evidence="11 12">Y002</strain>
    </source>
</reference>
<dbReference type="PANTHER" id="PTHR32248">
    <property type="entry name" value="RNA POLYMERASE SIGMA-54 FACTOR"/>
    <property type="match status" value="1"/>
</dbReference>
<dbReference type="AlphaFoldDB" id="A0A2U3D7Z2"/>
<dbReference type="Pfam" id="PF00309">
    <property type="entry name" value="Sigma54_AID"/>
    <property type="match status" value="1"/>
</dbReference>
<keyword evidence="7" id="KW-0238">DNA-binding</keyword>
<evidence type="ECO:0000256" key="6">
    <source>
        <dbReference type="ARBA" id="ARBA00023082"/>
    </source>
</evidence>
<dbReference type="RefSeq" id="WP_181362994.1">
    <property type="nucleotide sequence ID" value="NZ_MPDK01000013.1"/>
</dbReference>
<dbReference type="InterPro" id="IPR000394">
    <property type="entry name" value="RNA_pol_sigma_54"/>
</dbReference>